<evidence type="ECO:0000313" key="3">
    <source>
        <dbReference type="EMBL" id="CAG7654333.1"/>
    </source>
</evidence>
<feature type="signal peptide" evidence="2">
    <location>
        <begin position="1"/>
        <end position="24"/>
    </location>
</feature>
<name>A0ABM8VQN1_9BACL</name>
<accession>A0ABM8VQN1</accession>
<feature type="region of interest" description="Disordered" evidence="1">
    <location>
        <begin position="24"/>
        <end position="51"/>
    </location>
</feature>
<sequence>MNHVKVLLLSAALCVGTAACSSVAPSPGLQPEGKAPEAAASEERNNAVPAKQMADQTYRALMNFYYIEKSNLYLENYTPAKDDKPNSFLWPYSTVISAVNALASMPDGGGEKYRDDLIRVLDGVEKYWVSGGKPPAYAPTVQNGRGGGQKFYDDNEWVGLDMADAYRTLKDPKYLRKAEDIFRFAVSGWSEELGGGIFWREPKPNEERTKNTCSNGPAAVLALKLYEATKDQSYLEWAKKILDWTAKLKSPENVYWDHMKLDGSINKRIFTYNVGTVLHANALLYKITGEKKYLDEAKALAAGSLAHFAKKDASAGVAFFPQTPWFNVVLLRGYAELYRVDPAHDRTYIDAMRANVRYAWEHARDQNGLFSKDWSGKTDIAEPHKRLLDQAPMVEYYALLAQLE</sequence>
<proteinExistence type="predicted"/>
<dbReference type="EMBL" id="CAJVCE010000022">
    <property type="protein sequence ID" value="CAG7654333.1"/>
    <property type="molecule type" value="Genomic_DNA"/>
</dbReference>
<dbReference type="InterPro" id="IPR014512">
    <property type="entry name" value="O_gly_hydro"/>
</dbReference>
<keyword evidence="2" id="KW-0732">Signal</keyword>
<dbReference type="InterPro" id="IPR053169">
    <property type="entry name" value="MUG_Protein"/>
</dbReference>
<dbReference type="Pfam" id="PF03663">
    <property type="entry name" value="Glyco_hydro_76"/>
    <property type="match status" value="1"/>
</dbReference>
<dbReference type="Proteomes" id="UP000730618">
    <property type="component" value="Unassembled WGS sequence"/>
</dbReference>
<evidence type="ECO:0008006" key="5">
    <source>
        <dbReference type="Google" id="ProtNLM"/>
    </source>
</evidence>
<keyword evidence="4" id="KW-1185">Reference proteome</keyword>
<protein>
    <recommendedName>
        <fullName evidence="5">Glycosyl hydrolase</fullName>
    </recommendedName>
</protein>
<dbReference type="PANTHER" id="PTHR47791">
    <property type="entry name" value="MEIOTICALLY UP-REGULATED GENE 191 PROTEIN"/>
    <property type="match status" value="1"/>
</dbReference>
<organism evidence="3 4">
    <name type="scientific">Paenibacillus allorhizosphaerae</name>
    <dbReference type="NCBI Taxonomy" id="2849866"/>
    <lineage>
        <taxon>Bacteria</taxon>
        <taxon>Bacillati</taxon>
        <taxon>Bacillota</taxon>
        <taxon>Bacilli</taxon>
        <taxon>Bacillales</taxon>
        <taxon>Paenibacillaceae</taxon>
        <taxon>Paenibacillus</taxon>
    </lineage>
</organism>
<evidence type="ECO:0000313" key="4">
    <source>
        <dbReference type="Proteomes" id="UP000730618"/>
    </source>
</evidence>
<reference evidence="3 4" key="1">
    <citation type="submission" date="2021-06" db="EMBL/GenBank/DDBJ databases">
        <authorList>
            <person name="Criscuolo A."/>
        </authorList>
    </citation>
    <scope>NUCLEOTIDE SEQUENCE [LARGE SCALE GENOMIC DNA]</scope>
    <source>
        <strain evidence="4">CIP 111802</strain>
    </source>
</reference>
<comment type="caution">
    <text evidence="3">The sequence shown here is derived from an EMBL/GenBank/DDBJ whole genome shotgun (WGS) entry which is preliminary data.</text>
</comment>
<evidence type="ECO:0000256" key="1">
    <source>
        <dbReference type="SAM" id="MobiDB-lite"/>
    </source>
</evidence>
<dbReference type="InterPro" id="IPR005198">
    <property type="entry name" value="Glyco_hydro_76"/>
</dbReference>
<dbReference type="PANTHER" id="PTHR47791:SF4">
    <property type="entry name" value="(PUTATIVE SECRETED PROTEIN)-RELATED"/>
    <property type="match status" value="1"/>
</dbReference>
<feature type="chain" id="PRO_5046023092" description="Glycosyl hydrolase" evidence="2">
    <location>
        <begin position="25"/>
        <end position="404"/>
    </location>
</feature>
<dbReference type="PIRSF" id="PIRSF021505">
    <property type="entry name" value="O_gly_hdrol"/>
    <property type="match status" value="1"/>
</dbReference>
<dbReference type="PROSITE" id="PS51257">
    <property type="entry name" value="PROKAR_LIPOPROTEIN"/>
    <property type="match status" value="1"/>
</dbReference>
<evidence type="ECO:0000256" key="2">
    <source>
        <dbReference type="SAM" id="SignalP"/>
    </source>
</evidence>
<gene>
    <name evidence="3" type="ORF">PAECIP111802_05742</name>
</gene>
<dbReference type="RefSeq" id="WP_218101948.1">
    <property type="nucleotide sequence ID" value="NZ_CAJVCE010000022.1"/>
</dbReference>